<evidence type="ECO:0000313" key="4">
    <source>
        <dbReference type="Proteomes" id="UP000251197"/>
    </source>
</evidence>
<dbReference type="PANTHER" id="PTHR34216:SF7">
    <property type="entry name" value="POLY-BETA-1,6-N-ACETYL-D-GLUCOSAMINE N-DEACETYLASE"/>
    <property type="match status" value="1"/>
</dbReference>
<proteinExistence type="predicted"/>
<evidence type="ECO:0000313" key="3">
    <source>
        <dbReference type="EMBL" id="SQC93263.1"/>
    </source>
</evidence>
<dbReference type="Proteomes" id="UP000251197">
    <property type="component" value="Unassembled WGS sequence"/>
</dbReference>
<dbReference type="PROSITE" id="PS51677">
    <property type="entry name" value="NODB"/>
    <property type="match status" value="1"/>
</dbReference>
<dbReference type="InterPro" id="IPR011330">
    <property type="entry name" value="Glyco_hydro/deAcase_b/a-brl"/>
</dbReference>
<protein>
    <submittedName>
        <fullName evidence="3">Poly-beta-1,6-N-acetyl-D-glucosamine N-deacetylase</fullName>
        <ecNumber evidence="3">3.5.1.-</ecNumber>
    </submittedName>
</protein>
<keyword evidence="1" id="KW-0732">Signal</keyword>
<reference evidence="3 4" key="1">
    <citation type="submission" date="2018-06" db="EMBL/GenBank/DDBJ databases">
        <authorList>
            <consortium name="Pathogen Informatics"/>
            <person name="Doyle S."/>
        </authorList>
    </citation>
    <scope>NUCLEOTIDE SEQUENCE [LARGE SCALE GENOMIC DNA]</scope>
    <source>
        <strain evidence="3 4">NCTC12120</strain>
    </source>
</reference>
<feature type="domain" description="NodB homology" evidence="2">
    <location>
        <begin position="107"/>
        <end position="173"/>
    </location>
</feature>
<dbReference type="GO" id="GO:0005975">
    <property type="term" value="P:carbohydrate metabolic process"/>
    <property type="evidence" value="ECO:0007669"/>
    <property type="project" value="InterPro"/>
</dbReference>
<dbReference type="AlphaFoldDB" id="A0A2X3JBD8"/>
<evidence type="ECO:0000259" key="2">
    <source>
        <dbReference type="PROSITE" id="PS51677"/>
    </source>
</evidence>
<name>A0A2X3JBD8_9ENTR</name>
<dbReference type="InterPro" id="IPR002509">
    <property type="entry name" value="NODB_dom"/>
</dbReference>
<sequence>MLTNSFRLGLIVFGWLLTFSGLCAQEIHFLPPKERPLPEVNRPWPKNHFLVLAYHDVEDSDPDQRYLAVRTSALNEQISWLLQNGYRAVGVQEILDAHRGGSELPAKAFLLTFDDGYSSFYTRVWPLLKAYNVPALWAPVGSWVDTPPGKKVDFGGLMTARDKFCHLGYGARA</sequence>
<dbReference type="GO" id="GO:0016810">
    <property type="term" value="F:hydrolase activity, acting on carbon-nitrogen (but not peptide) bonds"/>
    <property type="evidence" value="ECO:0007669"/>
    <property type="project" value="InterPro"/>
</dbReference>
<dbReference type="EMBL" id="UAVU01000010">
    <property type="protein sequence ID" value="SQC93263.1"/>
    <property type="molecule type" value="Genomic_DNA"/>
</dbReference>
<gene>
    <name evidence="3" type="primary">pgaB_1</name>
    <name evidence="3" type="ORF">NCTC12120_06377</name>
</gene>
<keyword evidence="3" id="KW-0378">Hydrolase</keyword>
<dbReference type="EC" id="3.5.1.-" evidence="3"/>
<organism evidence="3 4">
    <name type="scientific">Cedecea neteri</name>
    <dbReference type="NCBI Taxonomy" id="158822"/>
    <lineage>
        <taxon>Bacteria</taxon>
        <taxon>Pseudomonadati</taxon>
        <taxon>Pseudomonadota</taxon>
        <taxon>Gammaproteobacteria</taxon>
        <taxon>Enterobacterales</taxon>
        <taxon>Enterobacteriaceae</taxon>
        <taxon>Cedecea</taxon>
    </lineage>
</organism>
<dbReference type="SUPFAM" id="SSF88713">
    <property type="entry name" value="Glycoside hydrolase/deacetylase"/>
    <property type="match status" value="1"/>
</dbReference>
<dbReference type="Pfam" id="PF01522">
    <property type="entry name" value="Polysacc_deac_1"/>
    <property type="match status" value="1"/>
</dbReference>
<dbReference type="Gene3D" id="3.20.20.370">
    <property type="entry name" value="Glycoside hydrolase/deacetylase"/>
    <property type="match status" value="1"/>
</dbReference>
<dbReference type="PANTHER" id="PTHR34216">
    <property type="match status" value="1"/>
</dbReference>
<dbReference type="InterPro" id="IPR051398">
    <property type="entry name" value="Polysacch_Deacetylase"/>
</dbReference>
<evidence type="ECO:0000256" key="1">
    <source>
        <dbReference type="ARBA" id="ARBA00022729"/>
    </source>
</evidence>
<accession>A0A2X3JBD8</accession>